<keyword evidence="3" id="KW-1185">Reference proteome</keyword>
<keyword evidence="1" id="KW-0472">Membrane</keyword>
<evidence type="ECO:0000256" key="1">
    <source>
        <dbReference type="SAM" id="Phobius"/>
    </source>
</evidence>
<keyword evidence="1" id="KW-1133">Transmembrane helix</keyword>
<gene>
    <name evidence="2" type="ORF">E1262_29090</name>
</gene>
<dbReference type="AlphaFoldDB" id="A0A4R4ZZV6"/>
<reference evidence="2 3" key="1">
    <citation type="submission" date="2019-02" db="EMBL/GenBank/DDBJ databases">
        <title>Draft genome sequences of novel Actinobacteria.</title>
        <authorList>
            <person name="Sahin N."/>
            <person name="Ay H."/>
            <person name="Saygin H."/>
        </authorList>
    </citation>
    <scope>NUCLEOTIDE SEQUENCE [LARGE SCALE GENOMIC DNA]</scope>
    <source>
        <strain evidence="2 3">8K307</strain>
    </source>
</reference>
<sequence>MNHPEHQNPQAAPDRRAPWWVYVVAIVSANYLRQEMVPTGETALDVALFAAVVVVVIVIVTAVFRGTRRS</sequence>
<protein>
    <recommendedName>
        <fullName evidence="4">DUF2631 domain-containing protein</fullName>
    </recommendedName>
</protein>
<dbReference type="OrthoDB" id="3542463at2"/>
<evidence type="ECO:0000313" key="2">
    <source>
        <dbReference type="EMBL" id="TDD64140.1"/>
    </source>
</evidence>
<dbReference type="EMBL" id="SMLB01000076">
    <property type="protein sequence ID" value="TDD64140.1"/>
    <property type="molecule type" value="Genomic_DNA"/>
</dbReference>
<accession>A0A4R4ZZV6</accession>
<proteinExistence type="predicted"/>
<comment type="caution">
    <text evidence="2">The sequence shown here is derived from an EMBL/GenBank/DDBJ whole genome shotgun (WGS) entry which is preliminary data.</text>
</comment>
<organism evidence="2 3">
    <name type="scientific">Jiangella aurantiaca</name>
    <dbReference type="NCBI Taxonomy" id="2530373"/>
    <lineage>
        <taxon>Bacteria</taxon>
        <taxon>Bacillati</taxon>
        <taxon>Actinomycetota</taxon>
        <taxon>Actinomycetes</taxon>
        <taxon>Jiangellales</taxon>
        <taxon>Jiangellaceae</taxon>
        <taxon>Jiangella</taxon>
    </lineage>
</organism>
<evidence type="ECO:0000313" key="3">
    <source>
        <dbReference type="Proteomes" id="UP000295217"/>
    </source>
</evidence>
<evidence type="ECO:0008006" key="4">
    <source>
        <dbReference type="Google" id="ProtNLM"/>
    </source>
</evidence>
<feature type="transmembrane region" description="Helical" evidence="1">
    <location>
        <begin position="46"/>
        <end position="64"/>
    </location>
</feature>
<dbReference type="RefSeq" id="WP_132107838.1">
    <property type="nucleotide sequence ID" value="NZ_SMLB01000076.1"/>
</dbReference>
<name>A0A4R4ZZV6_9ACTN</name>
<dbReference type="Proteomes" id="UP000295217">
    <property type="component" value="Unassembled WGS sequence"/>
</dbReference>
<keyword evidence="1" id="KW-0812">Transmembrane</keyword>